<feature type="transmembrane region" description="Helical" evidence="1">
    <location>
        <begin position="346"/>
        <end position="368"/>
    </location>
</feature>
<keyword evidence="1" id="KW-0472">Membrane</keyword>
<feature type="transmembrane region" description="Helical" evidence="1">
    <location>
        <begin position="94"/>
        <end position="117"/>
    </location>
</feature>
<feature type="transmembrane region" description="Helical" evidence="1">
    <location>
        <begin position="137"/>
        <end position="154"/>
    </location>
</feature>
<evidence type="ECO:0000256" key="1">
    <source>
        <dbReference type="SAM" id="Phobius"/>
    </source>
</evidence>
<comment type="caution">
    <text evidence="2">The sequence shown here is derived from an EMBL/GenBank/DDBJ whole genome shotgun (WGS) entry which is preliminary data.</text>
</comment>
<evidence type="ECO:0008006" key="4">
    <source>
        <dbReference type="Google" id="ProtNLM"/>
    </source>
</evidence>
<feature type="transmembrane region" description="Helical" evidence="1">
    <location>
        <begin position="420"/>
        <end position="441"/>
    </location>
</feature>
<keyword evidence="1" id="KW-0812">Transmembrane</keyword>
<name>A0A2H5XA96_9BACT</name>
<reference evidence="3" key="1">
    <citation type="submission" date="2017-09" db="EMBL/GenBank/DDBJ databases">
        <title>Metaegenomics of thermophilic ammonia-oxidizing enrichment culture.</title>
        <authorList>
            <person name="Kato S."/>
            <person name="Suzuki K."/>
        </authorList>
    </citation>
    <scope>NUCLEOTIDE SEQUENCE [LARGE SCALE GENOMIC DNA]</scope>
</reference>
<evidence type="ECO:0000313" key="3">
    <source>
        <dbReference type="Proteomes" id="UP000236173"/>
    </source>
</evidence>
<organism evidence="2 3">
    <name type="scientific">Candidatus Fervidibacter japonicus</name>
    <dbReference type="NCBI Taxonomy" id="2035412"/>
    <lineage>
        <taxon>Bacteria</taxon>
        <taxon>Candidatus Fervidibacterota</taxon>
        <taxon>Candidatus Fervidibacter</taxon>
    </lineage>
</organism>
<feature type="transmembrane region" description="Helical" evidence="1">
    <location>
        <begin position="290"/>
        <end position="316"/>
    </location>
</feature>
<gene>
    <name evidence="2" type="ORF">HRbin17_00579</name>
</gene>
<keyword evidence="1" id="KW-1133">Transmembrane helix</keyword>
<feature type="transmembrane region" description="Helical" evidence="1">
    <location>
        <begin position="21"/>
        <end position="43"/>
    </location>
</feature>
<dbReference type="Proteomes" id="UP000236173">
    <property type="component" value="Unassembled WGS sequence"/>
</dbReference>
<feature type="transmembrane region" description="Helical" evidence="1">
    <location>
        <begin position="389"/>
        <end position="408"/>
    </location>
</feature>
<accession>A0A2H5XA96</accession>
<dbReference type="AlphaFoldDB" id="A0A2H5XA96"/>
<dbReference type="EMBL" id="BEHT01000006">
    <property type="protein sequence ID" value="GBC98084.1"/>
    <property type="molecule type" value="Genomic_DNA"/>
</dbReference>
<sequence length="481" mass="54376">MQRWGQLPSWGRKPLPSFPGWLPMMGPAVVWIALAAGSGELIWWPRLVAKYGEGFLFLLIPATLLQWPLTYAIGRYTLATGESIWQGFIRLNRWFALVLWAMMTVQFFWLGGWVAAGSSGLAHLLDFPQGWDQRAKVLFWSWLTIGVLFPTLLLSPRAYRFVEGLMWVISAVTFAGLLMACLHPAVVRHLPSFLKGITVPHFPPFAPLPRAWDPKDASGLLTSLIFAGLGGFFMLFYSYWVREKGAGMAHYFGHITSPITGKPEHIPLAGYLPADEPEAPHRWRQWRRYLLMDSGIAIIGNIVTTLMTCLLAYALLYPKGLVPQGWELVVHQMRFFETIAGEWGRVLFALIAVAFLSDTWLTSLDAVSRTHTDFLLSFFPAARRYHPRVWYYTIAIALTVVSVVTMHWGNPEQLIQRTALIGFFGMLLFGGAVLWLNYVWLPRFMPLCLAPTRWGALAVAIAWGTYLVLAVIYGWLLMNGQ</sequence>
<dbReference type="NCBIfam" id="NF037982">
    <property type="entry name" value="Nramp_1"/>
    <property type="match status" value="1"/>
</dbReference>
<protein>
    <recommendedName>
        <fullName evidence="4">Divalent metal cation transporter MntH</fullName>
    </recommendedName>
</protein>
<feature type="transmembrane region" description="Helical" evidence="1">
    <location>
        <begin position="166"/>
        <end position="186"/>
    </location>
</feature>
<feature type="transmembrane region" description="Helical" evidence="1">
    <location>
        <begin position="55"/>
        <end position="73"/>
    </location>
</feature>
<proteinExistence type="predicted"/>
<feature type="transmembrane region" description="Helical" evidence="1">
    <location>
        <begin position="453"/>
        <end position="476"/>
    </location>
</feature>
<feature type="transmembrane region" description="Helical" evidence="1">
    <location>
        <begin position="217"/>
        <end position="240"/>
    </location>
</feature>
<evidence type="ECO:0000313" key="2">
    <source>
        <dbReference type="EMBL" id="GBC98084.1"/>
    </source>
</evidence>